<dbReference type="Gene3D" id="3.30.1330.100">
    <property type="entry name" value="CofE-like"/>
    <property type="match status" value="1"/>
</dbReference>
<dbReference type="PANTHER" id="PTHR47917:SF1">
    <property type="entry name" value="COENZYME F420:L-GLUTAMATE LIGASE"/>
    <property type="match status" value="1"/>
</dbReference>
<dbReference type="Proteomes" id="UP000290527">
    <property type="component" value="Unassembled WGS sequence"/>
</dbReference>
<keyword evidence="1" id="KW-0472">Membrane</keyword>
<dbReference type="SUPFAM" id="SSF144010">
    <property type="entry name" value="CofE-like"/>
    <property type="match status" value="1"/>
</dbReference>
<keyword evidence="1" id="KW-0812">Transmembrane</keyword>
<evidence type="ECO:0000256" key="1">
    <source>
        <dbReference type="SAM" id="Phobius"/>
    </source>
</evidence>
<comment type="caution">
    <text evidence="3">The sequence shown here is derived from an EMBL/GenBank/DDBJ whole genome shotgun (WGS) entry which is preliminary data.</text>
</comment>
<evidence type="ECO:0000259" key="2">
    <source>
        <dbReference type="Pfam" id="PF01996"/>
    </source>
</evidence>
<dbReference type="RefSeq" id="WP_131007753.1">
    <property type="nucleotide sequence ID" value="NZ_BFAX01000004.1"/>
</dbReference>
<evidence type="ECO:0000313" key="4">
    <source>
        <dbReference type="Proteomes" id="UP000290527"/>
    </source>
</evidence>
<evidence type="ECO:0000313" key="3">
    <source>
        <dbReference type="EMBL" id="GBF36715.1"/>
    </source>
</evidence>
<dbReference type="OrthoDB" id="11383at2157"/>
<dbReference type="GO" id="GO:0052618">
    <property type="term" value="F:coenzyme F420-0:L-glutamate ligase activity"/>
    <property type="evidence" value="ECO:0007669"/>
    <property type="project" value="TreeGrafter"/>
</dbReference>
<feature type="transmembrane region" description="Helical" evidence="1">
    <location>
        <begin position="183"/>
        <end position="206"/>
    </location>
</feature>
<dbReference type="AlphaFoldDB" id="A0A401HR86"/>
<dbReference type="PIRSF" id="PIRSF006563">
    <property type="entry name" value="UCP006563"/>
    <property type="match status" value="1"/>
</dbReference>
<sequence>MNIKIVPIKTRYLKRGEDYLEVIITALKREIKNGLKLEDGDFVVISEKFVAIGEDNLIDERNVKVGILAYLCYLWSKYIWGYILGPLLKTRPDRIKNLRKMPREETLKHKQVVIDNVGLIYALKPASEGGVDLTNVPGTYATLLPKDPERSAERIYSVIKKELNVDVIVMIVDTDATYRFFRWYITALPCAINGIVSGIGVLGYILGKLAGVLKIGGLCGATPLAITGNEIYKKYSLEEILHIADVADRCRSDPTKSIHQYMERYNTFEISEEILEKIEHTPIVVVKGWKN</sequence>
<proteinExistence type="predicted"/>
<gene>
    <name evidence="3" type="ORF">MHHB_P0945</name>
</gene>
<dbReference type="InterPro" id="IPR002847">
    <property type="entry name" value="F420-0_gamma-glut_ligase-dom"/>
</dbReference>
<name>A0A401HR86_9EURY</name>
<reference evidence="3 4" key="1">
    <citation type="journal article" date="2019" name="Int. J. Syst. Evol. Microbiol.">
        <title>Methanofervidicoccus abyssi gen. nov., sp. nov., a hydrogenotrophic methanogen, isolated from a hydrothermal vent chimney in the Mid-Cayman Spreading Center, the Caribbean Sea.</title>
        <authorList>
            <person name="Sakai S."/>
            <person name="Takaki Y."/>
            <person name="Miyazaki M."/>
            <person name="Ogawara M."/>
            <person name="Yanagawa K."/>
            <person name="Miyazaki J."/>
            <person name="Takai K."/>
        </authorList>
    </citation>
    <scope>NUCLEOTIDE SEQUENCE [LARGE SCALE GENOMIC DNA]</scope>
    <source>
        <strain evidence="3 4">HHB</strain>
    </source>
</reference>
<dbReference type="PANTHER" id="PTHR47917">
    <property type="match status" value="1"/>
</dbReference>
<dbReference type="Pfam" id="PF01996">
    <property type="entry name" value="F420_ligase"/>
    <property type="match status" value="1"/>
</dbReference>
<keyword evidence="4" id="KW-1185">Reference proteome</keyword>
<protein>
    <recommendedName>
        <fullName evidence="2">Coenzyme F420:L-glutamate ligase-like domain-containing protein</fullName>
    </recommendedName>
</protein>
<dbReference type="EMBL" id="BFAX01000004">
    <property type="protein sequence ID" value="GBF36715.1"/>
    <property type="molecule type" value="Genomic_DNA"/>
</dbReference>
<organism evidence="3 4">
    <name type="scientific">Methanofervidicoccus abyssi</name>
    <dbReference type="NCBI Taxonomy" id="2082189"/>
    <lineage>
        <taxon>Archaea</taxon>
        <taxon>Methanobacteriati</taxon>
        <taxon>Methanobacteriota</taxon>
        <taxon>Methanomada group</taxon>
        <taxon>Methanococci</taxon>
        <taxon>Methanococcales</taxon>
        <taxon>Methanofervidicoccus</taxon>
    </lineage>
</organism>
<dbReference type="InterPro" id="IPR012030">
    <property type="entry name" value="UCP006563"/>
</dbReference>
<feature type="domain" description="Coenzyme F420:L-glutamate ligase-like" evidence="2">
    <location>
        <begin position="8"/>
        <end position="196"/>
    </location>
</feature>
<keyword evidence="1" id="KW-1133">Transmembrane helix</keyword>
<accession>A0A401HR86</accession>